<gene>
    <name evidence="3" type="ORF">C7H61_10370</name>
</gene>
<dbReference type="SUPFAM" id="SSF53756">
    <property type="entry name" value="UDP-Glycosyltransferase/glycogen phosphorylase"/>
    <property type="match status" value="1"/>
</dbReference>
<evidence type="ECO:0000259" key="2">
    <source>
        <dbReference type="Pfam" id="PF13439"/>
    </source>
</evidence>
<dbReference type="PANTHER" id="PTHR12526">
    <property type="entry name" value="GLYCOSYLTRANSFERASE"/>
    <property type="match status" value="1"/>
</dbReference>
<organism evidence="3 4">
    <name type="scientific">Mesoflavibacter zeaxanthinifaciens subsp. sabulilitoris</name>
    <dbReference type="NCBI Taxonomy" id="1520893"/>
    <lineage>
        <taxon>Bacteria</taxon>
        <taxon>Pseudomonadati</taxon>
        <taxon>Bacteroidota</taxon>
        <taxon>Flavobacteriia</taxon>
        <taxon>Flavobacteriales</taxon>
        <taxon>Flavobacteriaceae</taxon>
        <taxon>Mesoflavibacter</taxon>
    </lineage>
</organism>
<dbReference type="InterPro" id="IPR028098">
    <property type="entry name" value="Glyco_trans_4-like_N"/>
</dbReference>
<sequence>MKVLQLIDSLEAGGAERVAVNIANALSAEISKSYLCSTRQEGILKASLDPKVDYFFLNKKRTFDLKAIIKLKSFIKQEQIDIIHAHSSSYFTATLVKLLYPKIKIIWHDHYGNSEFLHQRPKQVLKLCSYFFNHVFSVNQLLASWAERKLYVKSVNYLPNFSVENKQSLVTQLKGVEGKRIVCLANLRPQKDHINLLHAFKAISHKHQDWTLHLVGKDFEDDYTQSIKQYIKDFMLSGGVFLYGSCPDTSAILKHCDIGVLSSKSEGLPLALIEYGLASLPTIATNVGQCKEVIINEQTGLLVPSENSNALSEALESYINNSSKREVLGHSLYLHIDKDFSKKAVISTIKGIYSNFVPH</sequence>
<reference evidence="3 4" key="1">
    <citation type="submission" date="2018-03" db="EMBL/GenBank/DDBJ databases">
        <title>Mesoflavibacter sp. HG37 and Mesoflavibacter sp. HG96 sp.nov., two marine bacteria isolated from seawater of Western Pacific Ocean.</title>
        <authorList>
            <person name="Cheng H."/>
            <person name="Wu Y.-H."/>
            <person name="Guo L.-L."/>
            <person name="Xu X.-W."/>
        </authorList>
    </citation>
    <scope>NUCLEOTIDE SEQUENCE [LARGE SCALE GENOMIC DNA]</scope>
    <source>
        <strain evidence="3 4">KCTC 42117</strain>
    </source>
</reference>
<dbReference type="CDD" id="cd03811">
    <property type="entry name" value="GT4_GT28_WabH-like"/>
    <property type="match status" value="1"/>
</dbReference>
<name>A0A2T1NB47_9FLAO</name>
<dbReference type="GO" id="GO:0016757">
    <property type="term" value="F:glycosyltransferase activity"/>
    <property type="evidence" value="ECO:0007669"/>
    <property type="project" value="InterPro"/>
</dbReference>
<dbReference type="Pfam" id="PF13439">
    <property type="entry name" value="Glyco_transf_4"/>
    <property type="match status" value="1"/>
</dbReference>
<dbReference type="EMBL" id="PXOT01000024">
    <property type="protein sequence ID" value="PSG89348.1"/>
    <property type="molecule type" value="Genomic_DNA"/>
</dbReference>
<dbReference type="Pfam" id="PF00534">
    <property type="entry name" value="Glycos_transf_1"/>
    <property type="match status" value="1"/>
</dbReference>
<keyword evidence="4" id="KW-1185">Reference proteome</keyword>
<dbReference type="RefSeq" id="WP_106679544.1">
    <property type="nucleotide sequence ID" value="NZ_JACHWV010000003.1"/>
</dbReference>
<dbReference type="OrthoDB" id="823685at2"/>
<dbReference type="Gene3D" id="3.40.50.2000">
    <property type="entry name" value="Glycogen Phosphorylase B"/>
    <property type="match status" value="2"/>
</dbReference>
<accession>A0A2T1NB47</accession>
<dbReference type="Proteomes" id="UP000238430">
    <property type="component" value="Unassembled WGS sequence"/>
</dbReference>
<feature type="domain" description="Glycosyl transferase family 1" evidence="1">
    <location>
        <begin position="177"/>
        <end position="329"/>
    </location>
</feature>
<evidence type="ECO:0000313" key="4">
    <source>
        <dbReference type="Proteomes" id="UP000238430"/>
    </source>
</evidence>
<proteinExistence type="predicted"/>
<evidence type="ECO:0000313" key="3">
    <source>
        <dbReference type="EMBL" id="PSG89348.1"/>
    </source>
</evidence>
<dbReference type="AlphaFoldDB" id="A0A2T1NB47"/>
<evidence type="ECO:0000259" key="1">
    <source>
        <dbReference type="Pfam" id="PF00534"/>
    </source>
</evidence>
<protein>
    <submittedName>
        <fullName evidence="3">Glycosyltransferase</fullName>
    </submittedName>
</protein>
<comment type="caution">
    <text evidence="3">The sequence shown here is derived from an EMBL/GenBank/DDBJ whole genome shotgun (WGS) entry which is preliminary data.</text>
</comment>
<keyword evidence="3" id="KW-0808">Transferase</keyword>
<feature type="domain" description="Glycosyltransferase subfamily 4-like N-terminal" evidence="2">
    <location>
        <begin position="13"/>
        <end position="150"/>
    </location>
</feature>
<dbReference type="InterPro" id="IPR001296">
    <property type="entry name" value="Glyco_trans_1"/>
</dbReference>